<dbReference type="GO" id="GO:0050380">
    <property type="term" value="F:undecaprenyl-diphosphatase activity"/>
    <property type="evidence" value="ECO:0007669"/>
    <property type="project" value="UniProtKB-UniRule"/>
</dbReference>
<evidence type="ECO:0000256" key="4">
    <source>
        <dbReference type="ARBA" id="ARBA00021581"/>
    </source>
</evidence>
<comment type="miscellaneous">
    <text evidence="14">Bacitracin is thought to be involved in the inhibition of peptidoglycan synthesis by sequestering undecaprenyl diphosphate, thereby reducing the pool of lipid carrier available.</text>
</comment>
<dbReference type="AlphaFoldDB" id="A0A6G5QJ13"/>
<evidence type="ECO:0000256" key="2">
    <source>
        <dbReference type="ARBA" id="ARBA00010621"/>
    </source>
</evidence>
<evidence type="ECO:0000256" key="13">
    <source>
        <dbReference type="ARBA" id="ARBA00047594"/>
    </source>
</evidence>
<accession>A0A6G5QJ13</accession>
<evidence type="ECO:0000256" key="14">
    <source>
        <dbReference type="HAMAP-Rule" id="MF_01006"/>
    </source>
</evidence>
<proteinExistence type="inferred from homology"/>
<dbReference type="InterPro" id="IPR003824">
    <property type="entry name" value="UppP"/>
</dbReference>
<reference evidence="15 16" key="1">
    <citation type="submission" date="2016-07" db="EMBL/GenBank/DDBJ databases">
        <title>Comparative genomics of the Campylobacter concisus group.</title>
        <authorList>
            <person name="Miller W.G."/>
            <person name="Yee E."/>
            <person name="Chapman M.H."/>
            <person name="Huynh S."/>
            <person name="Bono J.L."/>
            <person name="On S.L.W."/>
            <person name="StLeger J."/>
            <person name="Foster G."/>
            <person name="Parker C.T."/>
        </authorList>
    </citation>
    <scope>NUCLEOTIDE SEQUENCE [LARGE SCALE GENOMIC DNA]</scope>
    <source>
        <strain evidence="15 16">CCUG 21559</strain>
    </source>
</reference>
<evidence type="ECO:0000256" key="6">
    <source>
        <dbReference type="ARBA" id="ARBA00022692"/>
    </source>
</evidence>
<keyword evidence="16" id="KW-1185">Reference proteome</keyword>
<dbReference type="GO" id="GO:0071555">
    <property type="term" value="P:cell wall organization"/>
    <property type="evidence" value="ECO:0007669"/>
    <property type="project" value="UniProtKB-KW"/>
</dbReference>
<dbReference type="RefSeq" id="WP_171994319.1">
    <property type="nucleotide sequence ID" value="NZ_CP012542.1"/>
</dbReference>
<evidence type="ECO:0000313" key="15">
    <source>
        <dbReference type="EMBL" id="QCD45685.1"/>
    </source>
</evidence>
<dbReference type="HAMAP" id="MF_01006">
    <property type="entry name" value="Undec_diphosphatase"/>
    <property type="match status" value="1"/>
</dbReference>
<dbReference type="GO" id="GO:0008360">
    <property type="term" value="P:regulation of cell shape"/>
    <property type="evidence" value="ECO:0007669"/>
    <property type="project" value="UniProtKB-KW"/>
</dbReference>
<dbReference type="EC" id="3.6.1.27" evidence="3 14"/>
<keyword evidence="5 14" id="KW-1003">Cell membrane</keyword>
<keyword evidence="14" id="KW-0961">Cell wall biogenesis/degradation</keyword>
<evidence type="ECO:0000313" key="16">
    <source>
        <dbReference type="Proteomes" id="UP000503264"/>
    </source>
</evidence>
<keyword evidence="9 14" id="KW-0472">Membrane</keyword>
<feature type="transmembrane region" description="Helical" evidence="14">
    <location>
        <begin position="109"/>
        <end position="131"/>
    </location>
</feature>
<comment type="subcellular location">
    <subcellularLocation>
        <location evidence="1 14">Cell membrane</location>
        <topology evidence="1 14">Multi-pass membrane protein</topology>
    </subcellularLocation>
</comment>
<keyword evidence="10 14" id="KW-0046">Antibiotic resistance</keyword>
<keyword evidence="6 14" id="KW-0812">Transmembrane</keyword>
<dbReference type="NCBIfam" id="TIGR00753">
    <property type="entry name" value="undec_PP_bacA"/>
    <property type="match status" value="1"/>
</dbReference>
<gene>
    <name evidence="15" type="primary">bacA</name>
    <name evidence="14" type="synonym">uppP</name>
    <name evidence="15" type="ORF">CMUC_1944</name>
</gene>
<evidence type="ECO:0000256" key="9">
    <source>
        <dbReference type="ARBA" id="ARBA00023136"/>
    </source>
</evidence>
<feature type="transmembrane region" description="Helical" evidence="14">
    <location>
        <begin position="143"/>
        <end position="163"/>
    </location>
</feature>
<evidence type="ECO:0000256" key="8">
    <source>
        <dbReference type="ARBA" id="ARBA00022989"/>
    </source>
</evidence>
<organism evidence="15 16">
    <name type="scientific">Campylobacter mucosalis CCUG 21559</name>
    <dbReference type="NCBI Taxonomy" id="1032067"/>
    <lineage>
        <taxon>Bacteria</taxon>
        <taxon>Pseudomonadati</taxon>
        <taxon>Campylobacterota</taxon>
        <taxon>Epsilonproteobacteria</taxon>
        <taxon>Campylobacterales</taxon>
        <taxon>Campylobacteraceae</taxon>
        <taxon>Campylobacter</taxon>
    </lineage>
</organism>
<dbReference type="GO" id="GO:0005886">
    <property type="term" value="C:plasma membrane"/>
    <property type="evidence" value="ECO:0007669"/>
    <property type="project" value="UniProtKB-SubCell"/>
</dbReference>
<evidence type="ECO:0000256" key="12">
    <source>
        <dbReference type="ARBA" id="ARBA00032932"/>
    </source>
</evidence>
<sequence>MDTLQIIVLALVQGISEFLPVSSSAHLVLVPEILGWGDQGLAFDVAVHLGTLIAILLYFKDRILKLLGDFFSSIKTRKAVGESTLVWAVGFGTIPAGIFGLLLNNFIEIYARSAVVIALMTIIFGVILWVADRKGGTKGEADITIKIALIIGLAQALALIPGVSRSGVTMSMALLLGFSRVTSADFSFLLSIPIILLAGGLEAVKLVKTDTHIAWGDLALGVAVSALSAYICVKLFMSLISKMSLTPFVIYRLILGVFLLWWFL</sequence>
<feature type="transmembrane region" description="Helical" evidence="14">
    <location>
        <begin position="40"/>
        <end position="59"/>
    </location>
</feature>
<evidence type="ECO:0000256" key="10">
    <source>
        <dbReference type="ARBA" id="ARBA00023251"/>
    </source>
</evidence>
<dbReference type="PANTHER" id="PTHR30622">
    <property type="entry name" value="UNDECAPRENYL-DIPHOSPHATASE"/>
    <property type="match status" value="1"/>
</dbReference>
<dbReference type="NCBIfam" id="NF001393">
    <property type="entry name" value="PRK00281.2-4"/>
    <property type="match status" value="1"/>
</dbReference>
<feature type="transmembrane region" description="Helical" evidence="14">
    <location>
        <begin position="213"/>
        <end position="237"/>
    </location>
</feature>
<dbReference type="GO" id="GO:0009252">
    <property type="term" value="P:peptidoglycan biosynthetic process"/>
    <property type="evidence" value="ECO:0007669"/>
    <property type="project" value="UniProtKB-KW"/>
</dbReference>
<protein>
    <recommendedName>
        <fullName evidence="4 14">Undecaprenyl-diphosphatase</fullName>
        <ecNumber evidence="3 14">3.6.1.27</ecNumber>
    </recommendedName>
    <alternativeName>
        <fullName evidence="12 14">Bacitracin resistance protein</fullName>
    </alternativeName>
    <alternativeName>
        <fullName evidence="11 14">Undecaprenyl pyrophosphate phosphatase</fullName>
    </alternativeName>
</protein>
<evidence type="ECO:0000256" key="7">
    <source>
        <dbReference type="ARBA" id="ARBA00022801"/>
    </source>
</evidence>
<evidence type="ECO:0000256" key="3">
    <source>
        <dbReference type="ARBA" id="ARBA00012374"/>
    </source>
</evidence>
<comment type="catalytic activity">
    <reaction evidence="13 14">
        <text>di-trans,octa-cis-undecaprenyl diphosphate + H2O = di-trans,octa-cis-undecaprenyl phosphate + phosphate + H(+)</text>
        <dbReference type="Rhea" id="RHEA:28094"/>
        <dbReference type="ChEBI" id="CHEBI:15377"/>
        <dbReference type="ChEBI" id="CHEBI:15378"/>
        <dbReference type="ChEBI" id="CHEBI:43474"/>
        <dbReference type="ChEBI" id="CHEBI:58405"/>
        <dbReference type="ChEBI" id="CHEBI:60392"/>
        <dbReference type="EC" id="3.6.1.27"/>
    </reaction>
</comment>
<keyword evidence="14" id="KW-0133">Cell shape</keyword>
<feature type="transmembrane region" description="Helical" evidence="14">
    <location>
        <begin position="243"/>
        <end position="263"/>
    </location>
</feature>
<dbReference type="Proteomes" id="UP000503264">
    <property type="component" value="Chromosome"/>
</dbReference>
<dbReference type="EMBL" id="CP012542">
    <property type="protein sequence ID" value="QCD45685.1"/>
    <property type="molecule type" value="Genomic_DNA"/>
</dbReference>
<evidence type="ECO:0000256" key="1">
    <source>
        <dbReference type="ARBA" id="ARBA00004651"/>
    </source>
</evidence>
<keyword evidence="8 14" id="KW-1133">Transmembrane helix</keyword>
<name>A0A6G5QJ13_9BACT</name>
<keyword evidence="14" id="KW-0573">Peptidoglycan synthesis</keyword>
<comment type="similarity">
    <text evidence="2 14">Belongs to the UppP family.</text>
</comment>
<dbReference type="Pfam" id="PF02673">
    <property type="entry name" value="BacA"/>
    <property type="match status" value="1"/>
</dbReference>
<dbReference type="PANTHER" id="PTHR30622:SF4">
    <property type="entry name" value="UNDECAPRENYL-DIPHOSPHATASE"/>
    <property type="match status" value="1"/>
</dbReference>
<keyword evidence="7 14" id="KW-0378">Hydrolase</keyword>
<dbReference type="GO" id="GO:0046677">
    <property type="term" value="P:response to antibiotic"/>
    <property type="evidence" value="ECO:0007669"/>
    <property type="project" value="UniProtKB-UniRule"/>
</dbReference>
<feature type="transmembrane region" description="Helical" evidence="14">
    <location>
        <begin position="183"/>
        <end position="201"/>
    </location>
</feature>
<evidence type="ECO:0000256" key="11">
    <source>
        <dbReference type="ARBA" id="ARBA00032707"/>
    </source>
</evidence>
<feature type="transmembrane region" description="Helical" evidence="14">
    <location>
        <begin position="80"/>
        <end position="103"/>
    </location>
</feature>
<comment type="function">
    <text evidence="14">Catalyzes the dephosphorylation of undecaprenyl diphosphate (UPP). Confers resistance to bacitracin.</text>
</comment>
<evidence type="ECO:0000256" key="5">
    <source>
        <dbReference type="ARBA" id="ARBA00022475"/>
    </source>
</evidence>